<evidence type="ECO:0000313" key="3">
    <source>
        <dbReference type="EMBL" id="PIO66229.1"/>
    </source>
</evidence>
<dbReference type="InterPro" id="IPR000542">
    <property type="entry name" value="Carn_acyl_trans"/>
</dbReference>
<dbReference type="SUPFAM" id="SSF52777">
    <property type="entry name" value="CoA-dependent acyltransferases"/>
    <property type="match status" value="1"/>
</dbReference>
<dbReference type="InterPro" id="IPR039551">
    <property type="entry name" value="Cho/carn_acyl_trans"/>
</dbReference>
<comment type="similarity">
    <text evidence="1">Belongs to the carnitine/choline acetyltransferase family.</text>
</comment>
<evidence type="ECO:0000256" key="1">
    <source>
        <dbReference type="ARBA" id="ARBA00005232"/>
    </source>
</evidence>
<gene>
    <name evidence="3" type="ORF">TELCIR_12063</name>
</gene>
<dbReference type="Pfam" id="PF00755">
    <property type="entry name" value="Carn_acyltransf"/>
    <property type="match status" value="1"/>
</dbReference>
<protein>
    <recommendedName>
        <fullName evidence="2">Choline/carnitine acyltransferase domain-containing protein</fullName>
    </recommendedName>
</protein>
<dbReference type="OrthoDB" id="240216at2759"/>
<name>A0A2G9U7I4_TELCI</name>
<keyword evidence="4" id="KW-1185">Reference proteome</keyword>
<dbReference type="PANTHER" id="PTHR22589:SF67">
    <property type="entry name" value="PEROXISOMAL CARNITINE O-OCTANOYLTRANSFERASE"/>
    <property type="match status" value="1"/>
</dbReference>
<dbReference type="Proteomes" id="UP000230423">
    <property type="component" value="Unassembled WGS sequence"/>
</dbReference>
<evidence type="ECO:0000259" key="2">
    <source>
        <dbReference type="Pfam" id="PF00755"/>
    </source>
</evidence>
<dbReference type="GO" id="GO:0005777">
    <property type="term" value="C:peroxisome"/>
    <property type="evidence" value="ECO:0007669"/>
    <property type="project" value="TreeGrafter"/>
</dbReference>
<organism evidence="3 4">
    <name type="scientific">Teladorsagia circumcincta</name>
    <name type="common">Brown stomach worm</name>
    <name type="synonym">Ostertagia circumcincta</name>
    <dbReference type="NCBI Taxonomy" id="45464"/>
    <lineage>
        <taxon>Eukaryota</taxon>
        <taxon>Metazoa</taxon>
        <taxon>Ecdysozoa</taxon>
        <taxon>Nematoda</taxon>
        <taxon>Chromadorea</taxon>
        <taxon>Rhabditida</taxon>
        <taxon>Rhabditina</taxon>
        <taxon>Rhabditomorpha</taxon>
        <taxon>Strongyloidea</taxon>
        <taxon>Trichostrongylidae</taxon>
        <taxon>Teladorsagia</taxon>
    </lineage>
</organism>
<proteinExistence type="inferred from homology"/>
<dbReference type="AlphaFoldDB" id="A0A2G9U7I4"/>
<accession>A0A2G9U7I4</accession>
<reference evidence="3 4" key="1">
    <citation type="submission" date="2015-09" db="EMBL/GenBank/DDBJ databases">
        <title>Draft genome of the parasitic nematode Teladorsagia circumcincta isolate WARC Sus (inbred).</title>
        <authorList>
            <person name="Mitreva M."/>
        </authorList>
    </citation>
    <scope>NUCLEOTIDE SEQUENCE [LARGE SCALE GENOMIC DNA]</scope>
    <source>
        <strain evidence="3 4">S</strain>
    </source>
</reference>
<dbReference type="GO" id="GO:0008458">
    <property type="term" value="F:carnitine O-octanoyltransferase activity"/>
    <property type="evidence" value="ECO:0007669"/>
    <property type="project" value="TreeGrafter"/>
</dbReference>
<feature type="domain" description="Choline/carnitine acyltransferase" evidence="2">
    <location>
        <begin position="2"/>
        <end position="126"/>
    </location>
</feature>
<dbReference type="Gene3D" id="3.30.559.10">
    <property type="entry name" value="Chloramphenicol acetyltransferase-like domain"/>
    <property type="match status" value="1"/>
</dbReference>
<dbReference type="InterPro" id="IPR023213">
    <property type="entry name" value="CAT-like_dom_sf"/>
</dbReference>
<dbReference type="PANTHER" id="PTHR22589">
    <property type="entry name" value="CARNITINE O-ACYLTRANSFERASE"/>
    <property type="match status" value="1"/>
</dbReference>
<dbReference type="EMBL" id="KZ348409">
    <property type="protein sequence ID" value="PIO66229.1"/>
    <property type="molecule type" value="Genomic_DNA"/>
</dbReference>
<sequence>MEEQKRLFMAAYDAHNQLMDDAMNGQGIDRHLYGLQKALEIVRKESDTPVGQPAIFTDEAYKISGGDGNFLLSTSFIGYMGENDELGSFGYVTAMRPDGYGAFYRIGKDRLQVTIADWIGSESNLDVYGDNIVWSLTKLASLFTYKANI</sequence>
<evidence type="ECO:0000313" key="4">
    <source>
        <dbReference type="Proteomes" id="UP000230423"/>
    </source>
</evidence>